<dbReference type="InterPro" id="IPR000860">
    <property type="entry name" value="HemC"/>
</dbReference>
<feature type="domain" description="Porphobilinogen deaminase N-terminal" evidence="11">
    <location>
        <begin position="33"/>
        <end position="252"/>
    </location>
</feature>
<evidence type="ECO:0000313" key="13">
    <source>
        <dbReference type="EMBL" id="CAH0044837.1"/>
    </source>
</evidence>
<dbReference type="InterPro" id="IPR022419">
    <property type="entry name" value="Porphobilin_deaminase_cofac_BS"/>
</dbReference>
<evidence type="ECO:0000256" key="5">
    <source>
        <dbReference type="ARBA" id="ARBA00022679"/>
    </source>
</evidence>
<feature type="compositionally biased region" description="Basic and acidic residues" evidence="10">
    <location>
        <begin position="1"/>
        <end position="13"/>
    </location>
</feature>
<evidence type="ECO:0000259" key="11">
    <source>
        <dbReference type="Pfam" id="PF01379"/>
    </source>
</evidence>
<dbReference type="GO" id="GO:0004418">
    <property type="term" value="F:hydroxymethylbilane synthase activity"/>
    <property type="evidence" value="ECO:0007669"/>
    <property type="project" value="UniProtKB-EC"/>
</dbReference>
<evidence type="ECO:0000256" key="7">
    <source>
        <dbReference type="ARBA" id="ARBA00023244"/>
    </source>
</evidence>
<dbReference type="EMBL" id="CABFOC020000007">
    <property type="protein sequence ID" value="CAH0044837.1"/>
    <property type="molecule type" value="Genomic_DNA"/>
</dbReference>
<comment type="caution">
    <text evidence="13">The sequence shown here is derived from an EMBL/GenBank/DDBJ whole genome shotgun (WGS) entry which is preliminary data.</text>
</comment>
<evidence type="ECO:0000259" key="12">
    <source>
        <dbReference type="Pfam" id="PF03900"/>
    </source>
</evidence>
<gene>
    <name evidence="13" type="ORF">CSOL1703_00010576</name>
</gene>
<evidence type="ECO:0000256" key="1">
    <source>
        <dbReference type="ARBA" id="ARBA00001916"/>
    </source>
</evidence>
<name>A0A9N9W5F1_9HYPO</name>
<feature type="domain" description="Porphobilinogen deaminase C-terminal" evidence="12">
    <location>
        <begin position="269"/>
        <end position="349"/>
    </location>
</feature>
<keyword evidence="14" id="KW-1185">Reference proteome</keyword>
<keyword evidence="6" id="KW-0350">Heme biosynthesis</keyword>
<accession>A0A9N9W5F1</accession>
<dbReference type="OrthoDB" id="564646at2759"/>
<organism evidence="13 14">
    <name type="scientific">Clonostachys solani</name>
    <dbReference type="NCBI Taxonomy" id="160281"/>
    <lineage>
        <taxon>Eukaryota</taxon>
        <taxon>Fungi</taxon>
        <taxon>Dikarya</taxon>
        <taxon>Ascomycota</taxon>
        <taxon>Pezizomycotina</taxon>
        <taxon>Sordariomycetes</taxon>
        <taxon>Hypocreomycetidae</taxon>
        <taxon>Hypocreales</taxon>
        <taxon>Bionectriaceae</taxon>
        <taxon>Clonostachys</taxon>
    </lineage>
</organism>
<evidence type="ECO:0000256" key="10">
    <source>
        <dbReference type="SAM" id="MobiDB-lite"/>
    </source>
</evidence>
<feature type="region of interest" description="Disordered" evidence="10">
    <location>
        <begin position="1"/>
        <end position="29"/>
    </location>
</feature>
<dbReference type="Pfam" id="PF03900">
    <property type="entry name" value="Porphobil_deamC"/>
    <property type="match status" value="1"/>
</dbReference>
<sequence>MSHDQDKEGKGHPESAGADLPNPRLTSSGSEVVVVGCRKSELALIQARYIVSQLERALERPPPFEIATRSVVGDADKQTPFMQLSKQTGGSDVGKSLWTNGLEEDLLSGKAHLLVHSLKDMPTTLPPNCLLGAIPEREEPTDAVIMRPNSEYKTIDQLPPGSVVGSSSSRRRALIRHNWPHLEVAECRGNVDTRLAKLDAPDSKFSCILLATAGLVRLGLERRITQRLDPKVFPYAVGQGALGVEIKTGCQDTLRLVQAADHKKSRWLAMAERAMLRTLQGGCSSPIGVHSTFETSQGGEELVAQDNGGRLRLSGTVLDVEGTTGVTAEFSALVRSDEEAEDVGIRLAGILREKGASNLLSKETST</sequence>
<comment type="cofactor">
    <cofactor evidence="1">
        <name>dipyrromethane</name>
        <dbReference type="ChEBI" id="CHEBI:60342"/>
    </cofactor>
</comment>
<reference evidence="13 14" key="2">
    <citation type="submission" date="2021-10" db="EMBL/GenBank/DDBJ databases">
        <authorList>
            <person name="Piombo E."/>
        </authorList>
    </citation>
    <scope>NUCLEOTIDE SEQUENCE [LARGE SCALE GENOMIC DNA]</scope>
</reference>
<dbReference type="PANTHER" id="PTHR11557:SF0">
    <property type="entry name" value="PORPHOBILINOGEN DEAMINASE"/>
    <property type="match status" value="1"/>
</dbReference>
<dbReference type="Proteomes" id="UP000775872">
    <property type="component" value="Unassembled WGS sequence"/>
</dbReference>
<dbReference type="FunFam" id="3.40.190.10:FF:000005">
    <property type="entry name" value="Porphobilinogen deaminase"/>
    <property type="match status" value="1"/>
</dbReference>
<dbReference type="GO" id="GO:0006783">
    <property type="term" value="P:heme biosynthetic process"/>
    <property type="evidence" value="ECO:0007669"/>
    <property type="project" value="UniProtKB-KW"/>
</dbReference>
<dbReference type="Gene3D" id="3.40.190.10">
    <property type="entry name" value="Periplasmic binding protein-like II"/>
    <property type="match status" value="2"/>
</dbReference>
<proteinExistence type="inferred from homology"/>
<dbReference type="PRINTS" id="PR00151">
    <property type="entry name" value="PORPHBDMNASE"/>
</dbReference>
<dbReference type="Pfam" id="PF01379">
    <property type="entry name" value="Porphobil_deam"/>
    <property type="match status" value="1"/>
</dbReference>
<protein>
    <recommendedName>
        <fullName evidence="4">hydroxymethylbilane synthase</fullName>
        <ecNumber evidence="4">2.5.1.61</ecNumber>
    </recommendedName>
    <alternativeName>
        <fullName evidence="9">Hydroxymethylbilane synthase</fullName>
    </alternativeName>
    <alternativeName>
        <fullName evidence="8">Pre-uroporphyrinogen synthase</fullName>
    </alternativeName>
</protein>
<dbReference type="AlphaFoldDB" id="A0A9N9W5F1"/>
<dbReference type="SUPFAM" id="SSF53850">
    <property type="entry name" value="Periplasmic binding protein-like II"/>
    <property type="match status" value="1"/>
</dbReference>
<evidence type="ECO:0000256" key="8">
    <source>
        <dbReference type="ARBA" id="ARBA00030685"/>
    </source>
</evidence>
<dbReference type="NCBIfam" id="TIGR00212">
    <property type="entry name" value="hemC"/>
    <property type="match status" value="1"/>
</dbReference>
<dbReference type="PIRSF" id="PIRSF001438">
    <property type="entry name" value="4pyrrol_synth_OHMeBilane_synth"/>
    <property type="match status" value="1"/>
</dbReference>
<comment type="similarity">
    <text evidence="3">Belongs to the HMBS family.</text>
</comment>
<dbReference type="SUPFAM" id="SSF54782">
    <property type="entry name" value="Porphobilinogen deaminase (hydroxymethylbilane synthase), C-terminal domain"/>
    <property type="match status" value="1"/>
</dbReference>
<dbReference type="PROSITE" id="PS00533">
    <property type="entry name" value="PORPHOBILINOGEN_DEAM"/>
    <property type="match status" value="1"/>
</dbReference>
<dbReference type="EC" id="2.5.1.61" evidence="4"/>
<dbReference type="InterPro" id="IPR036803">
    <property type="entry name" value="Porphobilinogen_deaminase_C_sf"/>
</dbReference>
<evidence type="ECO:0000256" key="3">
    <source>
        <dbReference type="ARBA" id="ARBA00005638"/>
    </source>
</evidence>
<evidence type="ECO:0000256" key="9">
    <source>
        <dbReference type="ARBA" id="ARBA00033064"/>
    </source>
</evidence>
<dbReference type="Gene3D" id="3.30.160.40">
    <property type="entry name" value="Porphobilinogen deaminase, C-terminal domain"/>
    <property type="match status" value="1"/>
</dbReference>
<dbReference type="GO" id="GO:0005737">
    <property type="term" value="C:cytoplasm"/>
    <property type="evidence" value="ECO:0007669"/>
    <property type="project" value="TreeGrafter"/>
</dbReference>
<evidence type="ECO:0000256" key="2">
    <source>
        <dbReference type="ARBA" id="ARBA00004735"/>
    </source>
</evidence>
<evidence type="ECO:0000313" key="14">
    <source>
        <dbReference type="Proteomes" id="UP000775872"/>
    </source>
</evidence>
<keyword evidence="5" id="KW-0808">Transferase</keyword>
<evidence type="ECO:0000256" key="4">
    <source>
        <dbReference type="ARBA" id="ARBA00012655"/>
    </source>
</evidence>
<reference evidence="14" key="1">
    <citation type="submission" date="2019-06" db="EMBL/GenBank/DDBJ databases">
        <authorList>
            <person name="Broberg M."/>
        </authorList>
    </citation>
    <scope>NUCLEOTIDE SEQUENCE [LARGE SCALE GENOMIC DNA]</scope>
</reference>
<dbReference type="PANTHER" id="PTHR11557">
    <property type="entry name" value="PORPHOBILINOGEN DEAMINASE"/>
    <property type="match status" value="1"/>
</dbReference>
<keyword evidence="7" id="KW-0627">Porphyrin biosynthesis</keyword>
<evidence type="ECO:0000256" key="6">
    <source>
        <dbReference type="ARBA" id="ARBA00023133"/>
    </source>
</evidence>
<dbReference type="InterPro" id="IPR022418">
    <property type="entry name" value="Porphobilinogen_deaminase_C"/>
</dbReference>
<dbReference type="InterPro" id="IPR022417">
    <property type="entry name" value="Porphobilin_deaminase_N"/>
</dbReference>
<comment type="pathway">
    <text evidence="2">Porphyrin-containing compound metabolism; protoporphyrin-IX biosynthesis; coproporphyrinogen-III from 5-aminolevulinate: step 2/4.</text>
</comment>